<dbReference type="InterPro" id="IPR027417">
    <property type="entry name" value="P-loop_NTPase"/>
</dbReference>
<dbReference type="GeneID" id="110980993"/>
<dbReference type="KEGG" id="aplc:110980993"/>
<dbReference type="OrthoDB" id="2400221at2759"/>
<accession>A0A8B7YKL1</accession>
<feature type="region of interest" description="Disordered" evidence="1">
    <location>
        <begin position="1220"/>
        <end position="1239"/>
    </location>
</feature>
<name>A0A8B7YKL1_ACAPL</name>
<organism evidence="3 4">
    <name type="scientific">Acanthaster planci</name>
    <name type="common">Crown-of-thorns starfish</name>
    <dbReference type="NCBI Taxonomy" id="133434"/>
    <lineage>
        <taxon>Eukaryota</taxon>
        <taxon>Metazoa</taxon>
        <taxon>Echinodermata</taxon>
        <taxon>Eleutherozoa</taxon>
        <taxon>Asterozoa</taxon>
        <taxon>Asteroidea</taxon>
        <taxon>Valvatacea</taxon>
        <taxon>Valvatida</taxon>
        <taxon>Acanthasteridae</taxon>
        <taxon>Acanthaster</taxon>
    </lineage>
</organism>
<dbReference type="RefSeq" id="XP_022093803.1">
    <property type="nucleotide sequence ID" value="XM_022238111.1"/>
</dbReference>
<evidence type="ECO:0000313" key="3">
    <source>
        <dbReference type="Proteomes" id="UP000694845"/>
    </source>
</evidence>
<proteinExistence type="predicted"/>
<dbReference type="GO" id="GO:0016887">
    <property type="term" value="F:ATP hydrolysis activity"/>
    <property type="evidence" value="ECO:0007669"/>
    <property type="project" value="InterPro"/>
</dbReference>
<dbReference type="SMART" id="SM00382">
    <property type="entry name" value="AAA"/>
    <property type="match status" value="2"/>
</dbReference>
<keyword evidence="3" id="KW-1185">Reference proteome</keyword>
<feature type="domain" description="AAA+ ATPase" evidence="2">
    <location>
        <begin position="754"/>
        <end position="881"/>
    </location>
</feature>
<gene>
    <name evidence="4" type="primary">LOC110980993</name>
</gene>
<dbReference type="Gene3D" id="3.40.50.300">
    <property type="entry name" value="P-loop containing nucleotide triphosphate hydrolases"/>
    <property type="match status" value="2"/>
</dbReference>
<sequence length="3406" mass="386859">MSYAREDGSKATFERDELNDLRSRALLMVNSRVSHQTEGPEGEKRENMSSLLQKFICCVDEANEIVELCSGLANAGHYHFKSFQEDVSGVESLLLLKQDLKTEYSQWKKLLEKGRQEHFFLNFYHSKQLWMLDQYFRGEIDNNADIVNLFHYVSPEISVDSELIQHYEEPEDTVNAEARLFQTGKALDKIFSNLLCEPRDIKCLKPSLKASVDNTVQPGNVYVAELDTKSTKSIPVLMTLLQSTTGKYPLANQVLFCHPETSWKEVYLLLQRCRKASQRKSHDLYALINVEQLTTEVQLMLVDEVKELQQNDRSFLLAIICRGGCHHHIIDQFSPHFTHQIQGMTANEMRDCLEQGWPNVEVITSEVPGLGKSEYVACKAAEKKKNAIAFEVGGPLTKISLVQQLLQKSPADFQVLHIDVRSTSDASLVDSFIFELLVVGMVVAGTHLCELNCNEVFIEIANTHKHHLRDSLINCCNFKRKHIEWDNYSSFLVSREANSPVQVVCHYLKAVKDGTLDSKEIFFTGSLKDKILSDDQCRKLLVDSFSPTSKMSFTIVNMFLSALATELKKMSASHYFTTEALRDMLGPGPHVVRSDLFKALDAVAREFSSRSVETSGTQLLTGRDAVRALSDHQQGATVTAEKMVERVKGMVQWADSNHLMVIFNQQDTQTCSTLYRLLSQVPDSVKNLFENQLDNKLPDYQLMSQDQLQQVLERICRTTRDEFDKSNLGHLKTMYALTPDNMMKMVLIHMRVKSRVPVVIMGETGCGKTTLITYLAKICEVPFYVQNFHAGIGKDTITEFVNKMQKHAEANLDQQIWCFLDEINTCDHLGLLSEIICHQSCLGKQLPHNLVFLAACNPYSLRTGKLSTSGLTEKLVLDEQSKLVYRVHPLPEALMDYVWDYGALNAKDEEAYTQRMVNDVREDLIPLFVDLLIMSQNFIKSNMENRYCVSLRDINRCKHLAKWMTGMLNEKGLARLHPSNQVFKGDSFIRAIVLALAHCYHSRLSSADDRKKYREEVAKRFQNKHHDVHEEHIEEVIKNEQLDILNRMELQEGIAKNEALRENVFVVLISILNRIPVFLVGKPGCSKSLSMQLIRSNLRGPDSRDAFFKKLPAVYVVSYQGSESSTSEGIIKVFEKAKRYKEHNPDIIPVVLLDEIGLAEKSSFNPLKVLHSLLEPSTGDFPEMAVVGISNWALDAAKMNRAVHLSRPEPNENDLFETAKSIRDEGVQRRGTKTDSTHVDKDDQQLKKLAKAYHEYQNCQSHANFHGLRDYYSLIKSVAMPTGTQGVLSSLESGLRRNFGGIRSDMASIMNNFMEALGVGLNPERSPSALDLIRDNLEDRHARHLMLITSGDSALSIIERVLYELNKKPIILLGSRFDDDISEEYNYRILSKIILCMEEGYILVLRDLENVYSSLYDMLNQNYTLVGKKRHCRVALGAHSNPMCQVHKNFRCIVIIDQQNVDYSDPPLLNRFEKQALTFMDIVDDTQKRAIDTLHKWVEDISTIEEMQFTPDQAFLGYHSDTLPSLVAFRCQQINTENMDFRDIADICKQDLLQIATADAILRASKSRLALEAQDEVQYIQTNYLGLPLNGGLKYFLQHALFDKGPFASVVDGEFQMRPCKLIVYTYCTIHVDLASCVDGLLKMHPAKLSQFKSERQLTEALQRFNESEDEIFVLQCKTSLDAQHMLLAKCQIDKSLEEYTKAKSPNGPKYACMIVHVERDQNVGGMTINFPWQFNFLCGWQQVTLDSLEQPELQIKEVIRMSISDICAKLVDIESVIKDKLLWCFSCISYNHQSRPVDEILQLIGRIVKCPELLQCFSRKILNDIKENVIHEFCIVKTSWQVAVACEHELLFECASFIHALIEHVKRRISKPLFKIVFFLEENNAWSSFLDQEECQSIWETMIMNPSVCDVQSASLPDPKGVESCKVESLPPALYFPFFNKLYTIVENHMMCLRTEAEAKLVAEQSRSNSNEMTRNLTNILNNKLPDAITYDVSRVVDDEFLLQHINLYLGDLCNVFSGMYAGLMPQEMRISVTKLLVQYQVSGLGKVSSAKEELSKWHIALFMNSELLASELQLLHIYYQATGNDAKELLQTVTDTHDEGDGVDFVGLKNAMVSDGEGDTSEEFVHANDEIPDEPESETESFVSALESYYGESDDSASLQEETDQEGTLKFQLVSSICKSLLPNRSLLEKFKGQEVWVRFVNNILLAAASIEVRPKELLYLHLCKDFVNLLALPSGLPDQYLARLGELIAVPENENVLDRKTILDFVSETIKFIRLGESSRKLDTTKLHLFMSKYFGRCISANAGTPLMEDICRSLVTDDERLIEGSRLVMWRIIESEIDDTEEDTVYKEVICEGLDQHRHSANLVILDELLRTQPDGFSSHLATLCCDLIGELGFCNLTSHTLMENLTGTVATSVTASRVADTSNECSLQALCALAFLNKLFHVCAEIFTDSSRPENFHQSDETKLSLISELRSLTKFLDSSEKPIDVQRWILRYMSRKDLTLSNLRGIVFSLSSSGVFFQRINCKSLFDPLTGYSPVNYLELYTDVRNAFAVLKDQRNKGQMKTVICNLQSSSKHRLALTAVLIDYCFLVATTRDLSDSEKSDAQWIVKQIEGTSLHKTAWYYILRGISGVSDFNRKLRLSKKSEIQDIQLTLVLTHLATVILGQLQPGDKESAFQQLFSSGAVSNKEMFFPAAEKHPTETVCTRTATCYCGLYYVQDMQHQQQQKCPTCGDAIFRTALGDENGSRQQTQVLSGYNYSPVRSLWNKLMDTRELSIASQLVIDFMVHGCLYIASEIFPDEFQKVPFCQGNNVEARLAELWSILPVVFRANIQDTSVLLHCIVKEASPVLVSKEYTGASPSERDHQEMQIHNVVEKVLQNSTRAKRQFLENSYKASDISAESICPILNELDNTDSSTSKLIQRLSRYKREPSLEDLRACFCDHSSHNSRHFPFLHLVLSRHSCLKYIVFLPTLLSWNLLVSSYLSQKRAPRKYGNKSIRTLIDAEPKMSEPWSTFMTAFNDVCASWTELTGETNHPDDITLNSHIKECLMPKTTEQNTLKRMIKALQEAQNSFLRRALEIAATTDCPAISFLVKDSHLAAVATKPLNQVREKDVILLPSDRCLCYHDVNTEYGHGTEISYDLNHIEMDVALNTVLNKVVLTDGNTYDGFIFADDLFCSAATILKDVAFKVRQESLPKDTVNLVIQGDRKRHGTFTNDLLQMVEVLMGLLKRTSGDPEATLEDFVNKWKSIISTESLDLLGSVKLKHIVALYQQLEVLLAAAVIQTLGRQHRAKLPLKSQHELEKFCADSPPDVVTQFRDILKRFVYRYLRARQDFHPNCNDRLPDILGGMVGYDSVIPHLHKETQLCHIVSLLEFLDKTIKHKEEKAVKGKRRGTKKAHLTDSY</sequence>
<dbReference type="InterPro" id="IPR031248">
    <property type="entry name" value="RNF213"/>
</dbReference>
<protein>
    <submittedName>
        <fullName evidence="4">Uncharacterized protein LOC110980993</fullName>
    </submittedName>
</protein>
<evidence type="ECO:0000259" key="2">
    <source>
        <dbReference type="SMART" id="SM00382"/>
    </source>
</evidence>
<evidence type="ECO:0000313" key="4">
    <source>
        <dbReference type="RefSeq" id="XP_022093803.1"/>
    </source>
</evidence>
<dbReference type="InterPro" id="IPR003593">
    <property type="entry name" value="AAA+_ATPase"/>
</dbReference>
<evidence type="ECO:0000256" key="1">
    <source>
        <dbReference type="SAM" id="MobiDB-lite"/>
    </source>
</evidence>
<dbReference type="GO" id="GO:0004842">
    <property type="term" value="F:ubiquitin-protein transferase activity"/>
    <property type="evidence" value="ECO:0007669"/>
    <property type="project" value="InterPro"/>
</dbReference>
<dbReference type="Proteomes" id="UP000694845">
    <property type="component" value="Unplaced"/>
</dbReference>
<dbReference type="OMA" id="NNRHASK"/>
<dbReference type="PANTHER" id="PTHR22605">
    <property type="entry name" value="RZ-TYPE DOMAIN-CONTAINING PROTEIN"/>
    <property type="match status" value="1"/>
</dbReference>
<feature type="domain" description="AAA+ ATPase" evidence="2">
    <location>
        <begin position="1073"/>
        <end position="1209"/>
    </location>
</feature>
<dbReference type="SUPFAM" id="SSF52540">
    <property type="entry name" value="P-loop containing nucleoside triphosphate hydrolases"/>
    <property type="match status" value="2"/>
</dbReference>
<dbReference type="FunFam" id="3.40.50.300:FF:003494">
    <property type="entry name" value="Predicted protein"/>
    <property type="match status" value="1"/>
</dbReference>
<dbReference type="PANTHER" id="PTHR22605:SF1">
    <property type="entry name" value="RZ-TYPE DOMAIN-CONTAINING PROTEIN"/>
    <property type="match status" value="1"/>
</dbReference>
<reference evidence="4" key="1">
    <citation type="submission" date="2025-08" db="UniProtKB">
        <authorList>
            <consortium name="RefSeq"/>
        </authorList>
    </citation>
    <scope>IDENTIFICATION</scope>
</reference>